<proteinExistence type="predicted"/>
<comment type="caution">
    <text evidence="1">The sequence shown here is derived from an EMBL/GenBank/DDBJ whole genome shotgun (WGS) entry which is preliminary data.</text>
</comment>
<organism evidence="1">
    <name type="scientific">human gut metagenome</name>
    <dbReference type="NCBI Taxonomy" id="408170"/>
    <lineage>
        <taxon>unclassified sequences</taxon>
        <taxon>metagenomes</taxon>
        <taxon>organismal metagenomes</taxon>
    </lineage>
</organism>
<feature type="non-terminal residue" evidence="1">
    <location>
        <position position="1"/>
    </location>
</feature>
<dbReference type="EMBL" id="AZMM01004815">
    <property type="protein sequence ID" value="ETJ41258.1"/>
    <property type="molecule type" value="Genomic_DNA"/>
</dbReference>
<reference evidence="1" key="1">
    <citation type="submission" date="2013-12" db="EMBL/GenBank/DDBJ databases">
        <title>A Varibaculum cambriense genome reconstructed from a premature infant gut community with otherwise low bacterial novelty that shifts toward anaerobic metabolism during the third week of life.</title>
        <authorList>
            <person name="Brown C.T."/>
            <person name="Sharon I."/>
            <person name="Thomas B.C."/>
            <person name="Castelle C.J."/>
            <person name="Morowitz M.J."/>
            <person name="Banfield J.F."/>
        </authorList>
    </citation>
    <scope>NUCLEOTIDE SEQUENCE</scope>
</reference>
<protein>
    <submittedName>
        <fullName evidence="1">Uncharacterized protein</fullName>
    </submittedName>
</protein>
<accession>W1YFF3</accession>
<evidence type="ECO:0000313" key="1">
    <source>
        <dbReference type="EMBL" id="ETJ41258.1"/>
    </source>
</evidence>
<gene>
    <name evidence="1" type="ORF">Q604_UNBC04815G0002</name>
</gene>
<name>W1YFF3_9ZZZZ</name>
<sequence length="21" mass="2453">YFTEVFGMEIVLVRGGDRHVQ</sequence>
<dbReference type="AlphaFoldDB" id="W1YFF3"/>